<dbReference type="InterPro" id="IPR050282">
    <property type="entry name" value="Cycloisomerase_2"/>
</dbReference>
<dbReference type="Proteomes" id="UP001140453">
    <property type="component" value="Unassembled WGS sequence"/>
</dbReference>
<keyword evidence="4" id="KW-1185">Reference proteome</keyword>
<organism evidence="3 4">
    <name type="scientific">Gnomoniopsis smithogilvyi</name>
    <dbReference type="NCBI Taxonomy" id="1191159"/>
    <lineage>
        <taxon>Eukaryota</taxon>
        <taxon>Fungi</taxon>
        <taxon>Dikarya</taxon>
        <taxon>Ascomycota</taxon>
        <taxon>Pezizomycotina</taxon>
        <taxon>Sordariomycetes</taxon>
        <taxon>Sordariomycetidae</taxon>
        <taxon>Diaporthales</taxon>
        <taxon>Gnomoniaceae</taxon>
        <taxon>Gnomoniopsis</taxon>
    </lineage>
</organism>
<feature type="region of interest" description="Disordered" evidence="2">
    <location>
        <begin position="43"/>
        <end position="62"/>
    </location>
</feature>
<dbReference type="InterPro" id="IPR015943">
    <property type="entry name" value="WD40/YVTN_repeat-like_dom_sf"/>
</dbReference>
<evidence type="ECO:0008006" key="5">
    <source>
        <dbReference type="Google" id="ProtNLM"/>
    </source>
</evidence>
<evidence type="ECO:0000313" key="3">
    <source>
        <dbReference type="EMBL" id="KAJ4391106.1"/>
    </source>
</evidence>
<evidence type="ECO:0000256" key="2">
    <source>
        <dbReference type="SAM" id="MobiDB-lite"/>
    </source>
</evidence>
<dbReference type="GO" id="GO:0017057">
    <property type="term" value="F:6-phosphogluconolactonase activity"/>
    <property type="evidence" value="ECO:0007669"/>
    <property type="project" value="TreeGrafter"/>
</dbReference>
<dbReference type="SUPFAM" id="SSF75011">
    <property type="entry name" value="3-carboxy-cis,cis-mucoante lactonizing enzyme"/>
    <property type="match status" value="1"/>
</dbReference>
<accession>A0A9W8YRJ8</accession>
<dbReference type="EMBL" id="JAPEVB010000003">
    <property type="protein sequence ID" value="KAJ4391106.1"/>
    <property type="molecule type" value="Genomic_DNA"/>
</dbReference>
<proteinExistence type="inferred from homology"/>
<reference evidence="3" key="1">
    <citation type="submission" date="2022-10" db="EMBL/GenBank/DDBJ databases">
        <title>Tapping the CABI collections for fungal endophytes: first genome assemblies for Collariella, Neodidymelliopsis, Ascochyta clinopodiicola, Didymella pomorum, Didymosphaeria variabile, Neocosmospora piperis and Neocucurbitaria cava.</title>
        <authorList>
            <person name="Hill R."/>
        </authorList>
    </citation>
    <scope>NUCLEOTIDE SEQUENCE</scope>
    <source>
        <strain evidence="3">IMI 355082</strain>
    </source>
</reference>
<dbReference type="InterPro" id="IPR019405">
    <property type="entry name" value="Lactonase_7-beta_prop"/>
</dbReference>
<gene>
    <name evidence="3" type="ORF">N0V93_004721</name>
</gene>
<dbReference type="OrthoDB" id="1715191at2759"/>
<dbReference type="PANTHER" id="PTHR30344:SF4">
    <property type="entry name" value="CYCLASE, PUTATIVE (AFU_ORTHOLOGUE AFUA_6G11580)-RELATED"/>
    <property type="match status" value="1"/>
</dbReference>
<comment type="caution">
    <text evidence="3">The sequence shown here is derived from an EMBL/GenBank/DDBJ whole genome shotgun (WGS) entry which is preliminary data.</text>
</comment>
<name>A0A9W8YRJ8_9PEZI</name>
<sequence length="423" mass="45097">MNHTNRDKPHPQGSENLITSQKNAFPLIVGTFRSPEIYTLHFHPPSPASSSSSPTTSGELSVAHTTAAAGGHSWLALSPTHTHLYTTVWADPPTIASYTLHPNTTVPTLLNTAPIASLSGYVAVTPSGRHLISVGGPSGEVFALQPDGSIGAHVQTLAFRTPAELDDGKRDGVAHGAFGGLRWGSHSVDLSPDGKSVYVADIGHNCIWAYALDEANEREPLTLRTKHVSPRAHDGPRHCWPHPSGRVLYCVQEHSGMVDAFAVGADGTSLAHLHGHTLLPEGKDCGAYWADEVRTSQMYGENGGGSSSSTPRWLYASTRGLEKGTKGYVAAYELDEEGHIRGPAVAIYETRTSGGLANAVEPAPRKLYERMGLPIEGEGAEEFIALTDSEEGWVVILGWNGKRFREVAAVKLEGATAATAVWV</sequence>
<dbReference type="AlphaFoldDB" id="A0A9W8YRJ8"/>
<comment type="similarity">
    <text evidence="1">Belongs to the cycloisomerase 2 family.</text>
</comment>
<dbReference type="Pfam" id="PF10282">
    <property type="entry name" value="Lactonase"/>
    <property type="match status" value="1"/>
</dbReference>
<evidence type="ECO:0000313" key="4">
    <source>
        <dbReference type="Proteomes" id="UP001140453"/>
    </source>
</evidence>
<protein>
    <recommendedName>
        <fullName evidence="5">Muconate cycloisomerase 1</fullName>
    </recommendedName>
</protein>
<evidence type="ECO:0000256" key="1">
    <source>
        <dbReference type="ARBA" id="ARBA00005564"/>
    </source>
</evidence>
<feature type="compositionally biased region" description="Low complexity" evidence="2">
    <location>
        <begin position="48"/>
        <end position="57"/>
    </location>
</feature>
<dbReference type="Gene3D" id="2.130.10.10">
    <property type="entry name" value="YVTN repeat-like/Quinoprotein amine dehydrogenase"/>
    <property type="match status" value="1"/>
</dbReference>
<dbReference type="PANTHER" id="PTHR30344">
    <property type="entry name" value="6-PHOSPHOGLUCONOLACTONASE-RELATED"/>
    <property type="match status" value="1"/>
</dbReference>